<dbReference type="GeneID" id="54470710"/>
<keyword evidence="2" id="KW-0813">Transport</keyword>
<keyword evidence="5 7" id="KW-0472">Membrane</keyword>
<evidence type="ECO:0000313" key="9">
    <source>
        <dbReference type="EMBL" id="KAF2482456.1"/>
    </source>
</evidence>
<dbReference type="RefSeq" id="XP_033589026.1">
    <property type="nucleotide sequence ID" value="XM_033729708.1"/>
</dbReference>
<dbReference type="PANTHER" id="PTHR43791">
    <property type="entry name" value="PERMEASE-RELATED"/>
    <property type="match status" value="1"/>
</dbReference>
<dbReference type="Proteomes" id="UP000799767">
    <property type="component" value="Unassembled WGS sequence"/>
</dbReference>
<feature type="region of interest" description="Disordered" evidence="6">
    <location>
        <begin position="1"/>
        <end position="25"/>
    </location>
</feature>
<evidence type="ECO:0000256" key="6">
    <source>
        <dbReference type="SAM" id="MobiDB-lite"/>
    </source>
</evidence>
<dbReference type="GO" id="GO:0016020">
    <property type="term" value="C:membrane"/>
    <property type="evidence" value="ECO:0007669"/>
    <property type="project" value="UniProtKB-SubCell"/>
</dbReference>
<dbReference type="Pfam" id="PF07690">
    <property type="entry name" value="MFS_1"/>
    <property type="match status" value="1"/>
</dbReference>
<evidence type="ECO:0000259" key="8">
    <source>
        <dbReference type="PROSITE" id="PS50850"/>
    </source>
</evidence>
<feature type="transmembrane region" description="Helical" evidence="7">
    <location>
        <begin position="121"/>
        <end position="141"/>
    </location>
</feature>
<feature type="transmembrane region" description="Helical" evidence="7">
    <location>
        <begin position="89"/>
        <end position="109"/>
    </location>
</feature>
<feature type="transmembrane region" description="Helical" evidence="7">
    <location>
        <begin position="440"/>
        <end position="461"/>
    </location>
</feature>
<accession>A0A6A6PRR2</accession>
<evidence type="ECO:0000256" key="3">
    <source>
        <dbReference type="ARBA" id="ARBA00022692"/>
    </source>
</evidence>
<dbReference type="PROSITE" id="PS50850">
    <property type="entry name" value="MFS"/>
    <property type="match status" value="1"/>
</dbReference>
<sequence length="499" mass="55280">MAINNSSPDLSDSERSELPEKDHRTGHLEYVREVEPVASYSPTATKRLLRKIDLRLIPFLALLYLLSFLDRTNIGNARLAGLEESLGMSGLQYNHALAIFFPFYVIVEVPSNMMMKRTRPALWIPFIMVFWGITTTLMGLVDSYAGLMVARAALGIAEGGLFPGVAFYITLWYRRHECGFRMALFFSAATAAGAFGGLLARGISEMDGVAGRDGWAWIFILEGLATLVVAIVAFFVMYDYPSTAKFLTADEKVEVTQRLKLDRSSLADEYDLKYLRQAFGDWKIWVHMFITIGNYTPVYSVALFMPTIVAGLGYSNETAQLMTVPPYVVACAFCITGGYLADKFKSRGIFMIGFFCIALVGFVMLIASTNHGVQYAGVFFVAAGIYSNVPQGVSWNGNNIGGSTKRGAGVAMHVSFGNLGGIIAAYIYRPADSPRYLSGHGTLIGLITMSTCLSIFMTLYLRRENERRDAVKPVEAYTEAERVAERERGDYASFFRYTV</sequence>
<dbReference type="EMBL" id="MU001636">
    <property type="protein sequence ID" value="KAF2482456.1"/>
    <property type="molecule type" value="Genomic_DNA"/>
</dbReference>
<protein>
    <submittedName>
        <fullName evidence="9">High-affinity nicotinic acid transporter</fullName>
    </submittedName>
</protein>
<keyword evidence="4 7" id="KW-1133">Transmembrane helix</keyword>
<feature type="transmembrane region" description="Helical" evidence="7">
    <location>
        <begin position="348"/>
        <end position="367"/>
    </location>
</feature>
<feature type="domain" description="Major facilitator superfamily (MFS) profile" evidence="8">
    <location>
        <begin position="56"/>
        <end position="466"/>
    </location>
</feature>
<feature type="compositionally biased region" description="Polar residues" evidence="6">
    <location>
        <begin position="1"/>
        <end position="10"/>
    </location>
</feature>
<keyword evidence="3 7" id="KW-0812">Transmembrane</keyword>
<evidence type="ECO:0000256" key="7">
    <source>
        <dbReference type="SAM" id="Phobius"/>
    </source>
</evidence>
<feature type="transmembrane region" description="Helical" evidence="7">
    <location>
        <begin position="147"/>
        <end position="171"/>
    </location>
</feature>
<evidence type="ECO:0000256" key="2">
    <source>
        <dbReference type="ARBA" id="ARBA00022448"/>
    </source>
</evidence>
<evidence type="ECO:0000256" key="5">
    <source>
        <dbReference type="ARBA" id="ARBA00023136"/>
    </source>
</evidence>
<dbReference type="FunFam" id="1.20.1250.20:FF:000034">
    <property type="entry name" value="MFS general substrate transporter"/>
    <property type="match status" value="1"/>
</dbReference>
<dbReference type="InterPro" id="IPR036259">
    <property type="entry name" value="MFS_trans_sf"/>
</dbReference>
<evidence type="ECO:0000313" key="10">
    <source>
        <dbReference type="Proteomes" id="UP000799767"/>
    </source>
</evidence>
<dbReference type="FunFam" id="1.20.1250.20:FF:000068">
    <property type="entry name" value="MFS general substrate transporter"/>
    <property type="match status" value="1"/>
</dbReference>
<proteinExistence type="predicted"/>
<evidence type="ECO:0000256" key="4">
    <source>
        <dbReference type="ARBA" id="ARBA00022989"/>
    </source>
</evidence>
<keyword evidence="10" id="KW-1185">Reference proteome</keyword>
<dbReference type="SUPFAM" id="SSF103473">
    <property type="entry name" value="MFS general substrate transporter"/>
    <property type="match status" value="1"/>
</dbReference>
<dbReference type="OrthoDB" id="2962993at2759"/>
<feature type="transmembrane region" description="Helical" evidence="7">
    <location>
        <begin position="183"/>
        <end position="203"/>
    </location>
</feature>
<dbReference type="InterPro" id="IPR011701">
    <property type="entry name" value="MFS"/>
</dbReference>
<gene>
    <name evidence="9" type="ORF">BDY17DRAFT_160323</name>
</gene>
<feature type="transmembrane region" description="Helical" evidence="7">
    <location>
        <begin position="215"/>
        <end position="238"/>
    </location>
</feature>
<feature type="transmembrane region" description="Helical" evidence="7">
    <location>
        <begin position="52"/>
        <end position="69"/>
    </location>
</feature>
<evidence type="ECO:0000256" key="1">
    <source>
        <dbReference type="ARBA" id="ARBA00004141"/>
    </source>
</evidence>
<comment type="subcellular location">
    <subcellularLocation>
        <location evidence="1">Membrane</location>
        <topology evidence="1">Multi-pass membrane protein</topology>
    </subcellularLocation>
</comment>
<dbReference type="InterPro" id="IPR020846">
    <property type="entry name" value="MFS_dom"/>
</dbReference>
<organism evidence="9 10">
    <name type="scientific">Neohortaea acidophila</name>
    <dbReference type="NCBI Taxonomy" id="245834"/>
    <lineage>
        <taxon>Eukaryota</taxon>
        <taxon>Fungi</taxon>
        <taxon>Dikarya</taxon>
        <taxon>Ascomycota</taxon>
        <taxon>Pezizomycotina</taxon>
        <taxon>Dothideomycetes</taxon>
        <taxon>Dothideomycetidae</taxon>
        <taxon>Mycosphaerellales</taxon>
        <taxon>Teratosphaeriaceae</taxon>
        <taxon>Neohortaea</taxon>
    </lineage>
</organism>
<dbReference type="PANTHER" id="PTHR43791:SF57">
    <property type="entry name" value="MAJOR FACILITATOR SUPERFAMILY (MFS) PROFILE DOMAIN-CONTAINING PROTEIN"/>
    <property type="match status" value="1"/>
</dbReference>
<feature type="transmembrane region" description="Helical" evidence="7">
    <location>
        <begin position="284"/>
        <end position="304"/>
    </location>
</feature>
<feature type="transmembrane region" description="Helical" evidence="7">
    <location>
        <begin position="324"/>
        <end position="341"/>
    </location>
</feature>
<feature type="compositionally biased region" description="Basic and acidic residues" evidence="6">
    <location>
        <begin position="12"/>
        <end position="25"/>
    </location>
</feature>
<feature type="transmembrane region" description="Helical" evidence="7">
    <location>
        <begin position="410"/>
        <end position="428"/>
    </location>
</feature>
<dbReference type="GO" id="GO:0022857">
    <property type="term" value="F:transmembrane transporter activity"/>
    <property type="evidence" value="ECO:0007669"/>
    <property type="project" value="InterPro"/>
</dbReference>
<dbReference type="Gene3D" id="1.20.1250.20">
    <property type="entry name" value="MFS general substrate transporter like domains"/>
    <property type="match status" value="2"/>
</dbReference>
<reference evidence="9" key="1">
    <citation type="journal article" date="2020" name="Stud. Mycol.">
        <title>101 Dothideomycetes genomes: a test case for predicting lifestyles and emergence of pathogens.</title>
        <authorList>
            <person name="Haridas S."/>
            <person name="Albert R."/>
            <person name="Binder M."/>
            <person name="Bloem J."/>
            <person name="Labutti K."/>
            <person name="Salamov A."/>
            <person name="Andreopoulos B."/>
            <person name="Baker S."/>
            <person name="Barry K."/>
            <person name="Bills G."/>
            <person name="Bluhm B."/>
            <person name="Cannon C."/>
            <person name="Castanera R."/>
            <person name="Culley D."/>
            <person name="Daum C."/>
            <person name="Ezra D."/>
            <person name="Gonzalez J."/>
            <person name="Henrissat B."/>
            <person name="Kuo A."/>
            <person name="Liang C."/>
            <person name="Lipzen A."/>
            <person name="Lutzoni F."/>
            <person name="Magnuson J."/>
            <person name="Mondo S."/>
            <person name="Nolan M."/>
            <person name="Ohm R."/>
            <person name="Pangilinan J."/>
            <person name="Park H.-J."/>
            <person name="Ramirez L."/>
            <person name="Alfaro M."/>
            <person name="Sun H."/>
            <person name="Tritt A."/>
            <person name="Yoshinaga Y."/>
            <person name="Zwiers L.-H."/>
            <person name="Turgeon B."/>
            <person name="Goodwin S."/>
            <person name="Spatafora J."/>
            <person name="Crous P."/>
            <person name="Grigoriev I."/>
        </authorList>
    </citation>
    <scope>NUCLEOTIDE SEQUENCE</scope>
    <source>
        <strain evidence="9">CBS 113389</strain>
    </source>
</reference>
<dbReference type="AlphaFoldDB" id="A0A6A6PRR2"/>
<name>A0A6A6PRR2_9PEZI</name>
<feature type="transmembrane region" description="Helical" evidence="7">
    <location>
        <begin position="373"/>
        <end position="389"/>
    </location>
</feature>